<feature type="chain" id="PRO_5001984721" description="Secreted protein" evidence="2">
    <location>
        <begin position="22"/>
        <end position="77"/>
    </location>
</feature>
<proteinExistence type="predicted"/>
<evidence type="ECO:0000256" key="1">
    <source>
        <dbReference type="SAM" id="MobiDB-lite"/>
    </source>
</evidence>
<dbReference type="EMBL" id="ASGY01000118">
    <property type="protein sequence ID" value="KGE66856.1"/>
    <property type="molecule type" value="Genomic_DNA"/>
</dbReference>
<reference evidence="3 4" key="1">
    <citation type="journal article" date="2013" name="Genome Announc.">
        <title>Draft Genome Sequence of Pseudomonas fluorescens LMG 5329, a White Line-Inducing Principle-Producing Bioindicator for the Mushroom Pathogen Pseudomonas tolaasii.</title>
        <authorList>
            <person name="Ghequire M.G."/>
            <person name="Rokni-Zadeh H."/>
            <person name="Zarrineh P."/>
            <person name="De Mot R."/>
        </authorList>
    </citation>
    <scope>NUCLEOTIDE SEQUENCE [LARGE SCALE GENOMIC DNA]</scope>
    <source>
        <strain evidence="3 4">LMG 5329</strain>
    </source>
</reference>
<accession>A0A0A1Z1C8</accession>
<feature type="region of interest" description="Disordered" evidence="1">
    <location>
        <begin position="42"/>
        <end position="77"/>
    </location>
</feature>
<feature type="signal peptide" evidence="2">
    <location>
        <begin position="1"/>
        <end position="21"/>
    </location>
</feature>
<dbReference type="AlphaFoldDB" id="A0A0A1Z1C8"/>
<feature type="compositionally biased region" description="Low complexity" evidence="1">
    <location>
        <begin position="64"/>
        <end position="77"/>
    </location>
</feature>
<keyword evidence="2" id="KW-0732">Signal</keyword>
<feature type="compositionally biased region" description="Basic and acidic residues" evidence="1">
    <location>
        <begin position="45"/>
        <end position="61"/>
    </location>
</feature>
<comment type="caution">
    <text evidence="3">The sequence shown here is derived from an EMBL/GenBank/DDBJ whole genome shotgun (WGS) entry which is preliminary data.</text>
</comment>
<dbReference type="RefSeq" id="WP_016978941.1">
    <property type="nucleotide sequence ID" value="NZ_ASGY01000118.1"/>
</dbReference>
<gene>
    <name evidence="3" type="ORF">K814_0116390</name>
</gene>
<dbReference type="Proteomes" id="UP000030060">
    <property type="component" value="Unassembled WGS sequence"/>
</dbReference>
<organism evidence="3 4">
    <name type="scientific">Pseudomonas fluorescens LMG 5329</name>
    <dbReference type="NCBI Taxonomy" id="1324332"/>
    <lineage>
        <taxon>Bacteria</taxon>
        <taxon>Pseudomonadati</taxon>
        <taxon>Pseudomonadota</taxon>
        <taxon>Gammaproteobacteria</taxon>
        <taxon>Pseudomonadales</taxon>
        <taxon>Pseudomonadaceae</taxon>
        <taxon>Pseudomonas</taxon>
    </lineage>
</organism>
<sequence>MQIIAKTFAVIVLALPVFAHASDGAEAAERFKEQNKATFAQHAKVRADREKRELKVSKELTKNASSASSQREGSSAE</sequence>
<name>A0A0A1Z1C8_PSEFL</name>
<evidence type="ECO:0000313" key="4">
    <source>
        <dbReference type="Proteomes" id="UP000030060"/>
    </source>
</evidence>
<protein>
    <recommendedName>
        <fullName evidence="5">Secreted protein</fullName>
    </recommendedName>
</protein>
<evidence type="ECO:0000256" key="2">
    <source>
        <dbReference type="SAM" id="SignalP"/>
    </source>
</evidence>
<evidence type="ECO:0008006" key="5">
    <source>
        <dbReference type="Google" id="ProtNLM"/>
    </source>
</evidence>
<evidence type="ECO:0000313" key="3">
    <source>
        <dbReference type="EMBL" id="KGE66856.1"/>
    </source>
</evidence>
<dbReference type="OrthoDB" id="7033400at2"/>